<evidence type="ECO:0000256" key="3">
    <source>
        <dbReference type="ARBA" id="ARBA00022448"/>
    </source>
</evidence>
<evidence type="ECO:0000313" key="16">
    <source>
        <dbReference type="EMBL" id="CAE0250667.1"/>
    </source>
</evidence>
<dbReference type="InterPro" id="IPR011992">
    <property type="entry name" value="EF-hand-dom_pair"/>
</dbReference>
<comment type="subcellular location">
    <subcellularLocation>
        <location evidence="1">Mitochondrion inner membrane</location>
    </subcellularLocation>
    <subcellularLocation>
        <location evidence="2">Mitochondrion intermembrane space</location>
    </subcellularLocation>
</comment>
<keyword evidence="6" id="KW-0677">Repeat</keyword>
<keyword evidence="11" id="KW-0496">Mitochondrion</keyword>
<evidence type="ECO:0000256" key="5">
    <source>
        <dbReference type="ARBA" id="ARBA00022723"/>
    </source>
</evidence>
<keyword evidence="8" id="KW-0106">Calcium</keyword>
<evidence type="ECO:0000256" key="10">
    <source>
        <dbReference type="ARBA" id="ARBA00023065"/>
    </source>
</evidence>
<dbReference type="InterPro" id="IPR018247">
    <property type="entry name" value="EF_Hand_1_Ca_BS"/>
</dbReference>
<keyword evidence="4" id="KW-0109">Calcium transport</keyword>
<dbReference type="AlphaFoldDB" id="A0A7S3DA12"/>
<accession>A0A7S3DA12</accession>
<evidence type="ECO:0000256" key="13">
    <source>
        <dbReference type="ARBA" id="ARBA00038333"/>
    </source>
</evidence>
<dbReference type="Pfam" id="PF00036">
    <property type="entry name" value="EF-hand_1"/>
    <property type="match status" value="2"/>
</dbReference>
<proteinExistence type="inferred from homology"/>
<dbReference type="SMART" id="SM00054">
    <property type="entry name" value="EFh"/>
    <property type="match status" value="2"/>
</dbReference>
<dbReference type="CDD" id="cd00051">
    <property type="entry name" value="EFh"/>
    <property type="match status" value="1"/>
</dbReference>
<evidence type="ECO:0000256" key="7">
    <source>
        <dbReference type="ARBA" id="ARBA00022792"/>
    </source>
</evidence>
<comment type="similarity">
    <text evidence="13">Belongs to the MICU1 family. MICU1 subfamily.</text>
</comment>
<feature type="domain" description="EF-hand" evidence="15">
    <location>
        <begin position="166"/>
        <end position="198"/>
    </location>
</feature>
<gene>
    <name evidence="16" type="ORF">PBIL07802_LOCUS12872</name>
</gene>
<feature type="domain" description="EF-hand" evidence="15">
    <location>
        <begin position="200"/>
        <end position="235"/>
    </location>
</feature>
<dbReference type="EMBL" id="HBIB01019917">
    <property type="protein sequence ID" value="CAE0250667.1"/>
    <property type="molecule type" value="Transcribed_RNA"/>
</dbReference>
<sequence>MLRRALFSTTRVLPAAARTRSAESFAVQTARRFLTSNGPSSIRTTATIGSMYARAFAATSFVVGSAVAVTAFAEEEGKSSESESFRAKMIGNYENRIRALSSPEKVFYYFASVSKNGHTYMNVDDFLDAITPYDRVAQNVSLNSNPNKGVDPKLKKGDGAAAASSSAGKEISEIFKLADTDGDGLISFSEYLFFVTLLSIPEKQFRIAFQMFDLDGNGSVDLAEFRQVVTMMSARTVQGQAQRTKSLKDMQKKAEVSPIFWRERKGQTDS</sequence>
<dbReference type="GO" id="GO:1990246">
    <property type="term" value="C:uniplex complex"/>
    <property type="evidence" value="ECO:0007669"/>
    <property type="project" value="TreeGrafter"/>
</dbReference>
<keyword evidence="7" id="KW-0999">Mitochondrion inner membrane</keyword>
<evidence type="ECO:0000256" key="6">
    <source>
        <dbReference type="ARBA" id="ARBA00022737"/>
    </source>
</evidence>
<dbReference type="GO" id="GO:0036444">
    <property type="term" value="P:calcium import into the mitochondrion"/>
    <property type="evidence" value="ECO:0007669"/>
    <property type="project" value="TreeGrafter"/>
</dbReference>
<evidence type="ECO:0000259" key="15">
    <source>
        <dbReference type="PROSITE" id="PS50222"/>
    </source>
</evidence>
<dbReference type="PANTHER" id="PTHR12294">
    <property type="entry name" value="EF HAND DOMAIN FAMILY A1,A2-RELATED"/>
    <property type="match status" value="1"/>
</dbReference>
<reference evidence="16" key="1">
    <citation type="submission" date="2021-01" db="EMBL/GenBank/DDBJ databases">
        <authorList>
            <person name="Corre E."/>
            <person name="Pelletier E."/>
            <person name="Niang G."/>
            <person name="Scheremetjew M."/>
            <person name="Finn R."/>
            <person name="Kale V."/>
            <person name="Holt S."/>
            <person name="Cochrane G."/>
            <person name="Meng A."/>
            <person name="Brown T."/>
            <person name="Cohen L."/>
        </authorList>
    </citation>
    <scope>NUCLEOTIDE SEQUENCE</scope>
    <source>
        <strain evidence="16">NIES-2562</strain>
    </source>
</reference>
<keyword evidence="12" id="KW-0472">Membrane</keyword>
<dbReference type="InterPro" id="IPR039800">
    <property type="entry name" value="MICU1/2/3"/>
</dbReference>
<evidence type="ECO:0000256" key="11">
    <source>
        <dbReference type="ARBA" id="ARBA00023128"/>
    </source>
</evidence>
<evidence type="ECO:0000256" key="4">
    <source>
        <dbReference type="ARBA" id="ARBA00022568"/>
    </source>
</evidence>
<dbReference type="GO" id="GO:0005758">
    <property type="term" value="C:mitochondrial intermembrane space"/>
    <property type="evidence" value="ECO:0007669"/>
    <property type="project" value="UniProtKB-SubCell"/>
</dbReference>
<keyword evidence="9" id="KW-0809">Transit peptide</keyword>
<keyword evidence="3" id="KW-0813">Transport</keyword>
<dbReference type="PROSITE" id="PS50222">
    <property type="entry name" value="EF_HAND_2"/>
    <property type="match status" value="2"/>
</dbReference>
<dbReference type="PROSITE" id="PS00018">
    <property type="entry name" value="EF_HAND_1"/>
    <property type="match status" value="1"/>
</dbReference>
<dbReference type="Gene3D" id="1.10.238.10">
    <property type="entry name" value="EF-hand"/>
    <property type="match status" value="2"/>
</dbReference>
<evidence type="ECO:0000256" key="12">
    <source>
        <dbReference type="ARBA" id="ARBA00023136"/>
    </source>
</evidence>
<evidence type="ECO:0000256" key="14">
    <source>
        <dbReference type="SAM" id="MobiDB-lite"/>
    </source>
</evidence>
<evidence type="ECO:0000256" key="9">
    <source>
        <dbReference type="ARBA" id="ARBA00022946"/>
    </source>
</evidence>
<dbReference type="GO" id="GO:0051560">
    <property type="term" value="P:mitochondrial calcium ion homeostasis"/>
    <property type="evidence" value="ECO:0007669"/>
    <property type="project" value="TreeGrafter"/>
</dbReference>
<name>A0A7S3DA12_9EUKA</name>
<dbReference type="SUPFAM" id="SSF47473">
    <property type="entry name" value="EF-hand"/>
    <property type="match status" value="1"/>
</dbReference>
<evidence type="ECO:0000256" key="2">
    <source>
        <dbReference type="ARBA" id="ARBA00004569"/>
    </source>
</evidence>
<dbReference type="InterPro" id="IPR002048">
    <property type="entry name" value="EF_hand_dom"/>
</dbReference>
<protein>
    <recommendedName>
        <fullName evidence="15">EF-hand domain-containing protein</fullName>
    </recommendedName>
</protein>
<evidence type="ECO:0000256" key="1">
    <source>
        <dbReference type="ARBA" id="ARBA00004273"/>
    </source>
</evidence>
<dbReference type="GO" id="GO:0005509">
    <property type="term" value="F:calcium ion binding"/>
    <property type="evidence" value="ECO:0007669"/>
    <property type="project" value="InterPro"/>
</dbReference>
<keyword evidence="10" id="KW-0406">Ion transport</keyword>
<organism evidence="16">
    <name type="scientific">Palpitomonas bilix</name>
    <dbReference type="NCBI Taxonomy" id="652834"/>
    <lineage>
        <taxon>Eukaryota</taxon>
        <taxon>Eukaryota incertae sedis</taxon>
    </lineage>
</organism>
<feature type="region of interest" description="Disordered" evidence="14">
    <location>
        <begin position="141"/>
        <end position="161"/>
    </location>
</feature>
<evidence type="ECO:0000256" key="8">
    <source>
        <dbReference type="ARBA" id="ARBA00022837"/>
    </source>
</evidence>
<keyword evidence="5" id="KW-0479">Metal-binding</keyword>
<dbReference type="PANTHER" id="PTHR12294:SF1">
    <property type="entry name" value="CALCIUM UPTAKE PROTEIN 1, MITOCHONDRIAL"/>
    <property type="match status" value="1"/>
</dbReference>